<sequence>MHLRRLTALLMICVYLILPLESFAGHGAPGSLAAPDATGVTIASNYHPFQDQVVSSPFEGAGDSHCPCSDRHDTEGCDSSCSCCSCCSYHAPLPLPLAWPAGNAERSCRLSDPFQFLPEVYLPIFVPPQNCA</sequence>
<dbReference type="EMBL" id="BLXZ01000003">
    <property type="protein sequence ID" value="GFO68270.1"/>
    <property type="molecule type" value="Genomic_DNA"/>
</dbReference>
<keyword evidence="3" id="KW-1185">Reference proteome</keyword>
<protein>
    <recommendedName>
        <fullName evidence="4">Lipoprotein</fullName>
    </recommendedName>
</protein>
<proteinExistence type="predicted"/>
<evidence type="ECO:0000256" key="1">
    <source>
        <dbReference type="SAM" id="SignalP"/>
    </source>
</evidence>
<evidence type="ECO:0008006" key="4">
    <source>
        <dbReference type="Google" id="ProtNLM"/>
    </source>
</evidence>
<reference evidence="3" key="1">
    <citation type="submission" date="2020-06" db="EMBL/GenBank/DDBJ databases">
        <title>Draft genomic sequecing of Geomonas sp. Red745.</title>
        <authorList>
            <person name="Itoh H."/>
            <person name="Xu Z.X."/>
            <person name="Ushijima N."/>
            <person name="Masuda Y."/>
            <person name="Shiratori Y."/>
            <person name="Senoo K."/>
        </authorList>
    </citation>
    <scope>NUCLEOTIDE SEQUENCE [LARGE SCALE GENOMIC DNA]</scope>
    <source>
        <strain evidence="3">Red745</strain>
    </source>
</reference>
<feature type="chain" id="PRO_5027708699" description="Lipoprotein" evidence="1">
    <location>
        <begin position="25"/>
        <end position="132"/>
    </location>
</feature>
<keyword evidence="1" id="KW-0732">Signal</keyword>
<dbReference type="RefSeq" id="WP_183360783.1">
    <property type="nucleotide sequence ID" value="NZ_BLXZ01000003.1"/>
</dbReference>
<accession>A0A6V8N7D5</accession>
<organism evidence="2 3">
    <name type="scientific">Geomonas limicola</name>
    <dbReference type="NCBI Taxonomy" id="2740186"/>
    <lineage>
        <taxon>Bacteria</taxon>
        <taxon>Pseudomonadati</taxon>
        <taxon>Thermodesulfobacteriota</taxon>
        <taxon>Desulfuromonadia</taxon>
        <taxon>Geobacterales</taxon>
        <taxon>Geobacteraceae</taxon>
        <taxon>Geomonas</taxon>
    </lineage>
</organism>
<gene>
    <name evidence="2" type="ORF">GMLC_18490</name>
</gene>
<evidence type="ECO:0000313" key="2">
    <source>
        <dbReference type="EMBL" id="GFO68270.1"/>
    </source>
</evidence>
<dbReference type="AlphaFoldDB" id="A0A6V8N7D5"/>
<dbReference type="Proteomes" id="UP000587586">
    <property type="component" value="Unassembled WGS sequence"/>
</dbReference>
<name>A0A6V8N7D5_9BACT</name>
<feature type="signal peptide" evidence="1">
    <location>
        <begin position="1"/>
        <end position="24"/>
    </location>
</feature>
<evidence type="ECO:0000313" key="3">
    <source>
        <dbReference type="Proteomes" id="UP000587586"/>
    </source>
</evidence>
<comment type="caution">
    <text evidence="2">The sequence shown here is derived from an EMBL/GenBank/DDBJ whole genome shotgun (WGS) entry which is preliminary data.</text>
</comment>